<dbReference type="InterPro" id="IPR000118">
    <property type="entry name" value="Granulin"/>
</dbReference>
<gene>
    <name evidence="13" type="ORF">WJX72_001274</name>
</gene>
<dbReference type="Proteomes" id="UP001489004">
    <property type="component" value="Unassembled WGS sequence"/>
</dbReference>
<evidence type="ECO:0000313" key="14">
    <source>
        <dbReference type="Proteomes" id="UP001489004"/>
    </source>
</evidence>
<dbReference type="SMART" id="SM00277">
    <property type="entry name" value="GRAN"/>
    <property type="match status" value="1"/>
</dbReference>
<dbReference type="Pfam" id="PF00396">
    <property type="entry name" value="Granulin"/>
    <property type="match status" value="1"/>
</dbReference>
<feature type="chain" id="PRO_5043340415" evidence="9">
    <location>
        <begin position="20"/>
        <end position="482"/>
    </location>
</feature>
<accession>A0AAW1QP73</accession>
<dbReference type="PROSITE" id="PS00639">
    <property type="entry name" value="THIOL_PROTEASE_HIS"/>
    <property type="match status" value="1"/>
</dbReference>
<evidence type="ECO:0000259" key="11">
    <source>
        <dbReference type="SMART" id="SM00645"/>
    </source>
</evidence>
<feature type="domain" description="Granulins" evidence="10">
    <location>
        <begin position="376"/>
        <end position="433"/>
    </location>
</feature>
<feature type="domain" description="Cathepsin propeptide inhibitor" evidence="12">
    <location>
        <begin position="42"/>
        <end position="98"/>
    </location>
</feature>
<dbReference type="GO" id="GO:0006508">
    <property type="term" value="P:proteolysis"/>
    <property type="evidence" value="ECO:0007669"/>
    <property type="project" value="UniProtKB-KW"/>
</dbReference>
<feature type="region of interest" description="Disordered" evidence="8">
    <location>
        <begin position="343"/>
        <end position="372"/>
    </location>
</feature>
<dbReference type="EMBL" id="JALJOR010000002">
    <property type="protein sequence ID" value="KAK9823238.1"/>
    <property type="molecule type" value="Genomic_DNA"/>
</dbReference>
<keyword evidence="5" id="KW-0788">Thiol protease</keyword>
<keyword evidence="14" id="KW-1185">Reference proteome</keyword>
<keyword evidence="4" id="KW-0378">Hydrolase</keyword>
<organism evidence="13 14">
    <name type="scientific">[Myrmecia] bisecta</name>
    <dbReference type="NCBI Taxonomy" id="41462"/>
    <lineage>
        <taxon>Eukaryota</taxon>
        <taxon>Viridiplantae</taxon>
        <taxon>Chlorophyta</taxon>
        <taxon>core chlorophytes</taxon>
        <taxon>Trebouxiophyceae</taxon>
        <taxon>Trebouxiales</taxon>
        <taxon>Trebouxiaceae</taxon>
        <taxon>Myrmecia</taxon>
    </lineage>
</organism>
<dbReference type="SUPFAM" id="SSF54001">
    <property type="entry name" value="Cysteine proteinases"/>
    <property type="match status" value="1"/>
</dbReference>
<dbReference type="SMART" id="SM00848">
    <property type="entry name" value="Inhibitor_I29"/>
    <property type="match status" value="1"/>
</dbReference>
<proteinExistence type="inferred from homology"/>
<evidence type="ECO:0000256" key="6">
    <source>
        <dbReference type="ARBA" id="ARBA00023157"/>
    </source>
</evidence>
<evidence type="ECO:0000256" key="2">
    <source>
        <dbReference type="ARBA" id="ARBA00022670"/>
    </source>
</evidence>
<comment type="similarity">
    <text evidence="1">Belongs to the peptidase C1 family.</text>
</comment>
<evidence type="ECO:0000256" key="9">
    <source>
        <dbReference type="SAM" id="SignalP"/>
    </source>
</evidence>
<dbReference type="PANTHER" id="PTHR12411">
    <property type="entry name" value="CYSTEINE PROTEASE FAMILY C1-RELATED"/>
    <property type="match status" value="1"/>
</dbReference>
<evidence type="ECO:0000256" key="8">
    <source>
        <dbReference type="SAM" id="MobiDB-lite"/>
    </source>
</evidence>
<keyword evidence="7" id="KW-0325">Glycoprotein</keyword>
<evidence type="ECO:0000259" key="12">
    <source>
        <dbReference type="SMART" id="SM00848"/>
    </source>
</evidence>
<dbReference type="InterPro" id="IPR013128">
    <property type="entry name" value="Peptidase_C1A"/>
</dbReference>
<evidence type="ECO:0000259" key="10">
    <source>
        <dbReference type="SMART" id="SM00277"/>
    </source>
</evidence>
<evidence type="ECO:0000256" key="5">
    <source>
        <dbReference type="ARBA" id="ARBA00022807"/>
    </source>
</evidence>
<dbReference type="InterPro" id="IPR000169">
    <property type="entry name" value="Pept_cys_AS"/>
</dbReference>
<feature type="domain" description="Peptidase C1A papain C-terminal" evidence="11">
    <location>
        <begin position="127"/>
        <end position="342"/>
    </location>
</feature>
<dbReference type="Gene3D" id="2.10.25.160">
    <property type="entry name" value="Granulin"/>
    <property type="match status" value="1"/>
</dbReference>
<evidence type="ECO:0000256" key="3">
    <source>
        <dbReference type="ARBA" id="ARBA00022729"/>
    </source>
</evidence>
<dbReference type="InterPro" id="IPR038765">
    <property type="entry name" value="Papain-like_cys_pep_sf"/>
</dbReference>
<protein>
    <submittedName>
        <fullName evidence="13">Uncharacterized protein</fullName>
    </submittedName>
</protein>
<evidence type="ECO:0000256" key="1">
    <source>
        <dbReference type="ARBA" id="ARBA00008455"/>
    </source>
</evidence>
<dbReference type="InterPro" id="IPR037277">
    <property type="entry name" value="Granulin_sf"/>
</dbReference>
<evidence type="ECO:0000256" key="4">
    <source>
        <dbReference type="ARBA" id="ARBA00022801"/>
    </source>
</evidence>
<dbReference type="PRINTS" id="PR00705">
    <property type="entry name" value="PAPAIN"/>
</dbReference>
<dbReference type="InterPro" id="IPR025660">
    <property type="entry name" value="Pept_his_AS"/>
</dbReference>
<keyword evidence="6" id="KW-1015">Disulfide bond</keyword>
<dbReference type="InterPro" id="IPR000668">
    <property type="entry name" value="Peptidase_C1A_C"/>
</dbReference>
<name>A0AAW1QP73_9CHLO</name>
<feature type="compositionally biased region" description="Pro residues" evidence="8">
    <location>
        <begin position="346"/>
        <end position="372"/>
    </location>
</feature>
<reference evidence="13 14" key="1">
    <citation type="journal article" date="2024" name="Nat. Commun.">
        <title>Phylogenomics reveals the evolutionary origins of lichenization in chlorophyte algae.</title>
        <authorList>
            <person name="Puginier C."/>
            <person name="Libourel C."/>
            <person name="Otte J."/>
            <person name="Skaloud P."/>
            <person name="Haon M."/>
            <person name="Grisel S."/>
            <person name="Petersen M."/>
            <person name="Berrin J.G."/>
            <person name="Delaux P.M."/>
            <person name="Dal Grande F."/>
            <person name="Keller J."/>
        </authorList>
    </citation>
    <scope>NUCLEOTIDE SEQUENCE [LARGE SCALE GENOMIC DNA]</scope>
    <source>
        <strain evidence="13 14">SAG 2043</strain>
    </source>
</reference>
<dbReference type="InterPro" id="IPR013201">
    <property type="entry name" value="Prot_inhib_I29"/>
</dbReference>
<dbReference type="AlphaFoldDB" id="A0AAW1QP73"/>
<comment type="caution">
    <text evidence="13">The sequence shown here is derived from an EMBL/GenBank/DDBJ whole genome shotgun (WGS) entry which is preliminary data.</text>
</comment>
<feature type="signal peptide" evidence="9">
    <location>
        <begin position="1"/>
        <end position="19"/>
    </location>
</feature>
<dbReference type="InterPro" id="IPR039417">
    <property type="entry name" value="Peptidase_C1A_papain-like"/>
</dbReference>
<dbReference type="Pfam" id="PF08246">
    <property type="entry name" value="Inhibitor_I29"/>
    <property type="match status" value="1"/>
</dbReference>
<dbReference type="PROSITE" id="PS00640">
    <property type="entry name" value="THIOL_PROTEASE_ASN"/>
    <property type="match status" value="1"/>
</dbReference>
<evidence type="ECO:0000256" key="7">
    <source>
        <dbReference type="ARBA" id="ARBA00023180"/>
    </source>
</evidence>
<keyword evidence="3 9" id="KW-0732">Signal</keyword>
<dbReference type="CDD" id="cd02248">
    <property type="entry name" value="Peptidase_C1A"/>
    <property type="match status" value="1"/>
</dbReference>
<dbReference type="SUPFAM" id="SSF57277">
    <property type="entry name" value="Granulin repeat"/>
    <property type="match status" value="1"/>
</dbReference>
<keyword evidence="2" id="KW-0645">Protease</keyword>
<dbReference type="Gene3D" id="3.90.70.10">
    <property type="entry name" value="Cysteine proteinases"/>
    <property type="match status" value="1"/>
</dbReference>
<evidence type="ECO:0000313" key="13">
    <source>
        <dbReference type="EMBL" id="KAK9823238.1"/>
    </source>
</evidence>
<dbReference type="Pfam" id="PF00112">
    <property type="entry name" value="Peptidase_C1"/>
    <property type="match status" value="1"/>
</dbReference>
<dbReference type="FunFam" id="2.10.25.160:FF:000002">
    <property type="entry name" value="Cysteine protease 1"/>
    <property type="match status" value="1"/>
</dbReference>
<dbReference type="InterPro" id="IPR025661">
    <property type="entry name" value="Pept_asp_AS"/>
</dbReference>
<dbReference type="GO" id="GO:0008234">
    <property type="term" value="F:cysteine-type peptidase activity"/>
    <property type="evidence" value="ECO:0007669"/>
    <property type="project" value="UniProtKB-KW"/>
</dbReference>
<sequence>MVSVTRSLVVLSLLACAFAAPETREEHHRSLIEAKAAPKESFDSWLARFDKAYETVEEYEHRFVVWLDNLDFAHSYNQEHKSHWLGLTQFADLTHDEYKTHALGYRADLRQADRLGSKPFSYANVEAPKAIDWRKKGAVTAVKNQAQCGSCWAFSTTGSVEGINQIVTKELVALSEQELLDCDTERDHGCSGGLMDFAYQFIIDNGGIDTEDDWKYLAEEEACDPRKEGRHVVTIDGFEDVPPNDESSLQKAVAMQPVSVAIEADERPFQLYQGGIFDAPCGTALDHGVLVVGYGTEGGADYWIVKNSWGAEWGDHGYIRLVRNTANSEGQCGIAMQASYPIKKGPNPPPGPEPPGPSPPGPVPPPGPPPPGPVECDDTTECPNGSTCCCMREFFGYCFTWACCPLVEATCCEDHEHCCPQDLPVCDVTAGRCLAQAGTIEGSMEWSTKTPATKIHPTGNRFLPHLPKFGRSDKQQQPLVVT</sequence>
<dbReference type="FunFam" id="3.90.70.10:FF:000023">
    <property type="entry name" value="Senescence-specific cysteine protease SAG39"/>
    <property type="match status" value="1"/>
</dbReference>
<dbReference type="PROSITE" id="PS00139">
    <property type="entry name" value="THIOL_PROTEASE_CYS"/>
    <property type="match status" value="1"/>
</dbReference>
<dbReference type="SMART" id="SM00645">
    <property type="entry name" value="Pept_C1"/>
    <property type="match status" value="1"/>
</dbReference>